<sequence>MPTGLIVMILLGCADGSDQCDRVGVAPATYATVAQCVEAMPNVLPTQSSYAYPTIAAQCEPAPRTEIAAR</sequence>
<dbReference type="EMBL" id="BMJM01000011">
    <property type="protein sequence ID" value="GGE18801.1"/>
    <property type="molecule type" value="Genomic_DNA"/>
</dbReference>
<evidence type="ECO:0000313" key="1">
    <source>
        <dbReference type="EMBL" id="GGE18801.1"/>
    </source>
</evidence>
<gene>
    <name evidence="1" type="ORF">GCM10011529_26580</name>
</gene>
<evidence type="ECO:0000313" key="2">
    <source>
        <dbReference type="Proteomes" id="UP000635071"/>
    </source>
</evidence>
<name>A0A916ZY28_9SPHN</name>
<protein>
    <submittedName>
        <fullName evidence="1">Uncharacterized protein</fullName>
    </submittedName>
</protein>
<organism evidence="1 2">
    <name type="scientific">Sandarakinorhabdus glacialis</name>
    <dbReference type="NCBI Taxonomy" id="1614636"/>
    <lineage>
        <taxon>Bacteria</taxon>
        <taxon>Pseudomonadati</taxon>
        <taxon>Pseudomonadota</taxon>
        <taxon>Alphaproteobacteria</taxon>
        <taxon>Sphingomonadales</taxon>
        <taxon>Sphingosinicellaceae</taxon>
        <taxon>Sandarakinorhabdus</taxon>
    </lineage>
</organism>
<reference evidence="1" key="2">
    <citation type="submission" date="2020-09" db="EMBL/GenBank/DDBJ databases">
        <authorList>
            <person name="Sun Q."/>
            <person name="Zhou Y."/>
        </authorList>
    </citation>
    <scope>NUCLEOTIDE SEQUENCE</scope>
    <source>
        <strain evidence="1">CGMCC 1.15519</strain>
    </source>
</reference>
<accession>A0A916ZY28</accession>
<comment type="caution">
    <text evidence="1">The sequence shown here is derived from an EMBL/GenBank/DDBJ whole genome shotgun (WGS) entry which is preliminary data.</text>
</comment>
<dbReference type="RefSeq" id="WP_188763534.1">
    <property type="nucleotide sequence ID" value="NZ_BMJM01000011.1"/>
</dbReference>
<proteinExistence type="predicted"/>
<reference evidence="1" key="1">
    <citation type="journal article" date="2014" name="Int. J. Syst. Evol. Microbiol.">
        <title>Complete genome sequence of Corynebacterium casei LMG S-19264T (=DSM 44701T), isolated from a smear-ripened cheese.</title>
        <authorList>
            <consortium name="US DOE Joint Genome Institute (JGI-PGF)"/>
            <person name="Walter F."/>
            <person name="Albersmeier A."/>
            <person name="Kalinowski J."/>
            <person name="Ruckert C."/>
        </authorList>
    </citation>
    <scope>NUCLEOTIDE SEQUENCE</scope>
    <source>
        <strain evidence="1">CGMCC 1.15519</strain>
    </source>
</reference>
<keyword evidence="2" id="KW-1185">Reference proteome</keyword>
<dbReference type="Proteomes" id="UP000635071">
    <property type="component" value="Unassembled WGS sequence"/>
</dbReference>
<dbReference type="AlphaFoldDB" id="A0A916ZY28"/>